<keyword evidence="1" id="KW-0812">Transmembrane</keyword>
<accession>A0A2P2JM25</accession>
<reference evidence="2" key="1">
    <citation type="submission" date="2018-02" db="EMBL/GenBank/DDBJ databases">
        <title>Rhizophora mucronata_Transcriptome.</title>
        <authorList>
            <person name="Meera S.P."/>
            <person name="Sreeshan A."/>
            <person name="Augustine A."/>
        </authorList>
    </citation>
    <scope>NUCLEOTIDE SEQUENCE</scope>
    <source>
        <tissue evidence="2">Leaf</tissue>
    </source>
</reference>
<keyword evidence="1" id="KW-1133">Transmembrane helix</keyword>
<name>A0A2P2JM25_RHIMU</name>
<proteinExistence type="predicted"/>
<dbReference type="AlphaFoldDB" id="A0A2P2JM25"/>
<evidence type="ECO:0000313" key="2">
    <source>
        <dbReference type="EMBL" id="MBW94518.1"/>
    </source>
</evidence>
<keyword evidence="1" id="KW-0472">Membrane</keyword>
<evidence type="ECO:0000256" key="1">
    <source>
        <dbReference type="SAM" id="Phobius"/>
    </source>
</evidence>
<sequence length="120" mass="14114">MVPMSLSRKIRLIKRCGKRHLYTIWFTLQPFWQPLSPSILIYLGAYWQLEFSLSLERVILWHSLRTESTLPWLHLADLHLLLPGEACFSKGRTCSDGAMTGFYRFHKTMPLGFGKCWRNI</sequence>
<dbReference type="EMBL" id="GGEC01014035">
    <property type="protein sequence ID" value="MBW94518.1"/>
    <property type="molecule type" value="Transcribed_RNA"/>
</dbReference>
<protein>
    <submittedName>
        <fullName evidence="2">Uncharacterized protein</fullName>
    </submittedName>
</protein>
<organism evidence="2">
    <name type="scientific">Rhizophora mucronata</name>
    <name type="common">Asiatic mangrove</name>
    <dbReference type="NCBI Taxonomy" id="61149"/>
    <lineage>
        <taxon>Eukaryota</taxon>
        <taxon>Viridiplantae</taxon>
        <taxon>Streptophyta</taxon>
        <taxon>Embryophyta</taxon>
        <taxon>Tracheophyta</taxon>
        <taxon>Spermatophyta</taxon>
        <taxon>Magnoliopsida</taxon>
        <taxon>eudicotyledons</taxon>
        <taxon>Gunneridae</taxon>
        <taxon>Pentapetalae</taxon>
        <taxon>rosids</taxon>
        <taxon>fabids</taxon>
        <taxon>Malpighiales</taxon>
        <taxon>Rhizophoraceae</taxon>
        <taxon>Rhizophora</taxon>
    </lineage>
</organism>
<feature type="transmembrane region" description="Helical" evidence="1">
    <location>
        <begin position="21"/>
        <end position="47"/>
    </location>
</feature>